<sequence>MKMKLGLALVGVFVLLALVTQRAISSDQTHLFVFSALSSPPETKLAARSRILGNRITSVSFSGTSNSQLPLNWEAYQSSVLQSSVQTQHTILGLKSQLGHLIFKYSSILSHPKSSYAVNVS</sequence>
<dbReference type="RefSeq" id="XP_007690866.1">
    <property type="nucleotide sequence ID" value="XM_007692676.1"/>
</dbReference>
<dbReference type="AlphaFoldDB" id="W6ZGK0"/>
<dbReference type="EMBL" id="KI964055">
    <property type="protein sequence ID" value="EUC42621.1"/>
    <property type="molecule type" value="Genomic_DNA"/>
</dbReference>
<protein>
    <submittedName>
        <fullName evidence="2">Uncharacterized protein</fullName>
    </submittedName>
</protein>
<dbReference type="KEGG" id="bor:COCMIDRAFT_28802"/>
<feature type="chain" id="PRO_5004886843" evidence="1">
    <location>
        <begin position="26"/>
        <end position="121"/>
    </location>
</feature>
<evidence type="ECO:0000313" key="3">
    <source>
        <dbReference type="Proteomes" id="UP000054032"/>
    </source>
</evidence>
<keyword evidence="3" id="KW-1185">Reference proteome</keyword>
<evidence type="ECO:0000313" key="2">
    <source>
        <dbReference type="EMBL" id="EUC42621.1"/>
    </source>
</evidence>
<feature type="signal peptide" evidence="1">
    <location>
        <begin position="1"/>
        <end position="25"/>
    </location>
</feature>
<organism evidence="2 3">
    <name type="scientific">Bipolaris oryzae ATCC 44560</name>
    <dbReference type="NCBI Taxonomy" id="930090"/>
    <lineage>
        <taxon>Eukaryota</taxon>
        <taxon>Fungi</taxon>
        <taxon>Dikarya</taxon>
        <taxon>Ascomycota</taxon>
        <taxon>Pezizomycotina</taxon>
        <taxon>Dothideomycetes</taxon>
        <taxon>Pleosporomycetidae</taxon>
        <taxon>Pleosporales</taxon>
        <taxon>Pleosporineae</taxon>
        <taxon>Pleosporaceae</taxon>
        <taxon>Bipolaris</taxon>
    </lineage>
</organism>
<evidence type="ECO:0000256" key="1">
    <source>
        <dbReference type="SAM" id="SignalP"/>
    </source>
</evidence>
<keyword evidence="1" id="KW-0732">Signal</keyword>
<dbReference type="HOGENOM" id="CLU_2037616_0_0_1"/>
<gene>
    <name evidence="2" type="ORF">COCMIDRAFT_28802</name>
</gene>
<proteinExistence type="predicted"/>
<dbReference type="Proteomes" id="UP000054032">
    <property type="component" value="Unassembled WGS sequence"/>
</dbReference>
<reference evidence="2 3" key="1">
    <citation type="journal article" date="2013" name="PLoS Genet.">
        <title>Comparative genome structure, secondary metabolite, and effector coding capacity across Cochliobolus pathogens.</title>
        <authorList>
            <person name="Condon B.J."/>
            <person name="Leng Y."/>
            <person name="Wu D."/>
            <person name="Bushley K.E."/>
            <person name="Ohm R.A."/>
            <person name="Otillar R."/>
            <person name="Martin J."/>
            <person name="Schackwitz W."/>
            <person name="Grimwood J."/>
            <person name="MohdZainudin N."/>
            <person name="Xue C."/>
            <person name="Wang R."/>
            <person name="Manning V.A."/>
            <person name="Dhillon B."/>
            <person name="Tu Z.J."/>
            <person name="Steffenson B.J."/>
            <person name="Salamov A."/>
            <person name="Sun H."/>
            <person name="Lowry S."/>
            <person name="LaButti K."/>
            <person name="Han J."/>
            <person name="Copeland A."/>
            <person name="Lindquist E."/>
            <person name="Barry K."/>
            <person name="Schmutz J."/>
            <person name="Baker S.E."/>
            <person name="Ciuffetti L.M."/>
            <person name="Grigoriev I.V."/>
            <person name="Zhong S."/>
            <person name="Turgeon B.G."/>
        </authorList>
    </citation>
    <scope>NUCLEOTIDE SEQUENCE [LARGE SCALE GENOMIC DNA]</scope>
    <source>
        <strain evidence="2 3">ATCC 44560</strain>
    </source>
</reference>
<name>W6ZGK0_COCMI</name>
<dbReference type="GeneID" id="19121382"/>
<accession>W6ZGK0</accession>